<dbReference type="InterPro" id="IPR036634">
    <property type="entry name" value="PRD_sf"/>
</dbReference>
<dbReference type="Pfam" id="PF03123">
    <property type="entry name" value="CAT_RBD"/>
    <property type="match status" value="1"/>
</dbReference>
<evidence type="ECO:0000313" key="4">
    <source>
        <dbReference type="EMBL" id="MFL0246199.1"/>
    </source>
</evidence>
<reference evidence="4 5" key="1">
    <citation type="submission" date="2024-11" db="EMBL/GenBank/DDBJ databases">
        <authorList>
            <person name="Heng Y.C."/>
            <person name="Lim A.C.H."/>
            <person name="Lee J.K.Y."/>
            <person name="Kittelmann S."/>
        </authorList>
    </citation>
    <scope>NUCLEOTIDE SEQUENCE [LARGE SCALE GENOMIC DNA]</scope>
    <source>
        <strain evidence="4 5">WILCCON 0185</strain>
    </source>
</reference>
<dbReference type="EMBL" id="JBJHZZ010000001">
    <property type="protein sequence ID" value="MFL0246199.1"/>
    <property type="molecule type" value="Genomic_DNA"/>
</dbReference>
<proteinExistence type="predicted"/>
<gene>
    <name evidence="4" type="ORF">ACJDUG_04295</name>
</gene>
<dbReference type="PROSITE" id="PS51372">
    <property type="entry name" value="PRD_2"/>
    <property type="match status" value="2"/>
</dbReference>
<dbReference type="SUPFAM" id="SSF63520">
    <property type="entry name" value="PTS-regulatory domain, PRD"/>
    <property type="match status" value="2"/>
</dbReference>
<keyword evidence="5" id="KW-1185">Reference proteome</keyword>
<protein>
    <submittedName>
        <fullName evidence="4">PRD domain-containing protein</fullName>
    </submittedName>
</protein>
<evidence type="ECO:0000256" key="2">
    <source>
        <dbReference type="SAM" id="Coils"/>
    </source>
</evidence>
<dbReference type="InterPro" id="IPR004341">
    <property type="entry name" value="CAT_RNA-bd_dom"/>
</dbReference>
<evidence type="ECO:0000256" key="1">
    <source>
        <dbReference type="ARBA" id="ARBA00022737"/>
    </source>
</evidence>
<keyword evidence="1" id="KW-0677">Repeat</keyword>
<evidence type="ECO:0000313" key="5">
    <source>
        <dbReference type="Proteomes" id="UP001623591"/>
    </source>
</evidence>
<evidence type="ECO:0000259" key="3">
    <source>
        <dbReference type="PROSITE" id="PS51372"/>
    </source>
</evidence>
<dbReference type="Gene3D" id="2.30.24.10">
    <property type="entry name" value="CAT RNA-binding domain"/>
    <property type="match status" value="1"/>
</dbReference>
<dbReference type="Gene3D" id="1.10.1790.10">
    <property type="entry name" value="PRD domain"/>
    <property type="match status" value="2"/>
</dbReference>
<dbReference type="RefSeq" id="WP_406768651.1">
    <property type="nucleotide sequence ID" value="NZ_JBJHZZ010000001.1"/>
</dbReference>
<comment type="caution">
    <text evidence="4">The sequence shown here is derived from an EMBL/GenBank/DDBJ whole genome shotgun (WGS) entry which is preliminary data.</text>
</comment>
<feature type="coiled-coil region" evidence="2">
    <location>
        <begin position="57"/>
        <end position="84"/>
    </location>
</feature>
<dbReference type="InterPro" id="IPR050661">
    <property type="entry name" value="BglG_antiterminators"/>
</dbReference>
<accession>A0ABW8T0W5</accession>
<dbReference type="Pfam" id="PF00874">
    <property type="entry name" value="PRD"/>
    <property type="match status" value="2"/>
</dbReference>
<dbReference type="PANTHER" id="PTHR30185">
    <property type="entry name" value="CRYPTIC BETA-GLUCOSIDE BGL OPERON ANTITERMINATOR"/>
    <property type="match status" value="1"/>
</dbReference>
<feature type="domain" description="PRD" evidence="3">
    <location>
        <begin position="172"/>
        <end position="274"/>
    </location>
</feature>
<sequence length="274" mass="31649">MEVYTIKKILNNNVVIGVKDKEEYVLVGKAIGYASQKGDELYKDRIESIFVKQEDVKDNFDRILQNINREIVGLSEEIISLCEKELDQKLSKAIHVSLPDHISFAIHRIETGVKIENPFLNELAALYPKVYALAQKALLMINDRITTKLPEDEAGFICMHIKAAINKEEVTSALSYTKKVGEIMELIFKLIKRDVKKNSLEYIRTITHIDLMLQRVLNKKTIKNYLLDNIKKELYNEYDLAVKISLKIENLFSIKIPEDEIGYIALHLRRLSEI</sequence>
<dbReference type="SUPFAM" id="SSF50151">
    <property type="entry name" value="SacY-like RNA-binding domain"/>
    <property type="match status" value="1"/>
</dbReference>
<dbReference type="InterPro" id="IPR011608">
    <property type="entry name" value="PRD"/>
</dbReference>
<organism evidence="4 5">
    <name type="scientific">Candidatus Clostridium stratigraminis</name>
    <dbReference type="NCBI Taxonomy" id="3381661"/>
    <lineage>
        <taxon>Bacteria</taxon>
        <taxon>Bacillati</taxon>
        <taxon>Bacillota</taxon>
        <taxon>Clostridia</taxon>
        <taxon>Eubacteriales</taxon>
        <taxon>Clostridiaceae</taxon>
        <taxon>Clostridium</taxon>
    </lineage>
</organism>
<keyword evidence="2" id="KW-0175">Coiled coil</keyword>
<dbReference type="PANTHER" id="PTHR30185:SF16">
    <property type="entry name" value="PROTEIN GLCT"/>
    <property type="match status" value="1"/>
</dbReference>
<feature type="domain" description="PRD" evidence="3">
    <location>
        <begin position="66"/>
        <end position="171"/>
    </location>
</feature>
<dbReference type="Proteomes" id="UP001623591">
    <property type="component" value="Unassembled WGS sequence"/>
</dbReference>
<dbReference type="InterPro" id="IPR036650">
    <property type="entry name" value="CAT_RNA-bd_dom_sf"/>
</dbReference>
<dbReference type="SMART" id="SM01061">
    <property type="entry name" value="CAT_RBD"/>
    <property type="match status" value="1"/>
</dbReference>
<name>A0ABW8T0W5_9CLOT</name>